<dbReference type="Proteomes" id="UP001596047">
    <property type="component" value="Unassembled WGS sequence"/>
</dbReference>
<dbReference type="SUPFAM" id="SSF49299">
    <property type="entry name" value="PKD domain"/>
    <property type="match status" value="2"/>
</dbReference>
<dbReference type="InterPro" id="IPR035986">
    <property type="entry name" value="PKD_dom_sf"/>
</dbReference>
<accession>A0ABW0VTG5</accession>
<comment type="caution">
    <text evidence="1">The sequence shown here is derived from an EMBL/GenBank/DDBJ whole genome shotgun (WGS) entry which is preliminary data.</text>
</comment>
<dbReference type="EMBL" id="JBHSOW010000015">
    <property type="protein sequence ID" value="MFC5648084.1"/>
    <property type="molecule type" value="Genomic_DNA"/>
</dbReference>
<name>A0ABW0VTG5_9BACL</name>
<reference evidence="2" key="1">
    <citation type="journal article" date="2019" name="Int. J. Syst. Evol. Microbiol.">
        <title>The Global Catalogue of Microorganisms (GCM) 10K type strain sequencing project: providing services to taxonomists for standard genome sequencing and annotation.</title>
        <authorList>
            <consortium name="The Broad Institute Genomics Platform"/>
            <consortium name="The Broad Institute Genome Sequencing Center for Infectious Disease"/>
            <person name="Wu L."/>
            <person name="Ma J."/>
        </authorList>
    </citation>
    <scope>NUCLEOTIDE SEQUENCE [LARGE SCALE GENOMIC DNA]</scope>
    <source>
        <strain evidence="2">CGMCC 1.3240</strain>
    </source>
</reference>
<proteinExistence type="predicted"/>
<organism evidence="1 2">
    <name type="scientific">Paenibacillus solisilvae</name>
    <dbReference type="NCBI Taxonomy" id="2486751"/>
    <lineage>
        <taxon>Bacteria</taxon>
        <taxon>Bacillati</taxon>
        <taxon>Bacillota</taxon>
        <taxon>Bacilli</taxon>
        <taxon>Bacillales</taxon>
        <taxon>Paenibacillaceae</taxon>
        <taxon>Paenibacillus</taxon>
    </lineage>
</organism>
<protein>
    <submittedName>
        <fullName evidence="1">Uncharacterized protein</fullName>
    </submittedName>
</protein>
<evidence type="ECO:0000313" key="2">
    <source>
        <dbReference type="Proteomes" id="UP001596047"/>
    </source>
</evidence>
<dbReference type="InterPro" id="IPR013783">
    <property type="entry name" value="Ig-like_fold"/>
</dbReference>
<gene>
    <name evidence="1" type="ORF">ACFPYJ_02940</name>
</gene>
<dbReference type="Gene3D" id="2.60.120.560">
    <property type="entry name" value="Exo-inulinase, domain 1"/>
    <property type="match status" value="1"/>
</dbReference>
<dbReference type="RefSeq" id="WP_379186547.1">
    <property type="nucleotide sequence ID" value="NZ_JBHSOW010000015.1"/>
</dbReference>
<evidence type="ECO:0000313" key="1">
    <source>
        <dbReference type="EMBL" id="MFC5648084.1"/>
    </source>
</evidence>
<sequence length="1973" mass="219599">MHHFDKATGANIDSLFPDQSKSMIKGNTYTTVPGTNVKYMYTGYKESKAGPISGGSETSGNPPPVTFDGSYDTYNLNLYYDKKADGTATIKHFTTDGQSLDNVFHDHTDNLTKNQNYSSTHPANADFQYVGYKKTTTGTAPTLTAPYTAGEFPALTPFIGDFNKLNLYYFYNVISSGEIHVRHMVRAGPAGTFSKQGESLIPVSSLPNTQTLMPEGTYGTILGKSVGNNAYINTMSSGTSAAVSLTTAQKTTYVTFFYEQAGSFTGDFDVFPDTIPYRNSFTLHPKNFQMNGCIYQGHYFRIDRSGSWTGSPVYSKTADSTFSFSTYPWVIGVGVHEVYMKIKSSCGESEWIGPKPLTVTGPSSNRPPNFEVGFVDPSAPTIALHKVVVGTELNLVVIYDPAVPTPTDPDGDQVYLNGFDYSTGSSFVQSIYSKSVEYGDGQHFLTMDTLGYHSICGSMRDEYGATAKACTYIDVVSKNPVPIIKCPAAVIANHPIANAAFDSSRSYSPLGIDIDHSRDEWANKQTSYPNDTGMDITVQVSLHVYDVYGMKSTNPATCDIIVQPDLPPIAKLSVPSLSVRGVKLDMINKSASPDGDTIVAAEYKYKYDANNNGFADDPWTGASGTLVQMQLTPTKVGKYYFYLKVTEQFGQWDDTLSDHTATLTLNVVNLAPEVSFDMEGKNPQPDLNPQETISAAKMLSDFNLYHTDSSVPVPNRNHLWSINHNRLVAGSGATFHAQQQYFSTTKDWNTGDYQDIAHYADHGYGANSMSPWRAMTSVTTMGDLGVPGITFGQGWDADASFPDWDTHNWYDNPVPSIKANKKYIFVHANSEVWAINKSKIDQPNPFEWHIGNKKNGRKVQWFDMSDRTIYALIKTGTSSFTLESYDIVTGAFLASKPSSWYMKDVTKNDNIVLLQEDQQKLTEYDRNLNIVNQVSVPSLGPYPCMGGSTVNYSPLYAGENGEFYVSMNYQYWNSQSGCPADRDDFQTTNVYRFNSDLTVGWEREILGYPIRNYSDNWFAPQKIAPMTLDPMKHEIIVRSVSKEKMYTLSTQTGAIKASAAINPDYFLFNAGSYGWNGVDNSKRLTVVHPDLYTTYFKTEGYYSGNDQVLNPSGAVVTTIPSRLSSYDAPGLTLIQGYFGDGIYLQAKYNDSWTFTPREYIGLAYAKGTPTTNQLNGPIQPYQLGQFVSASKKDNAEFTFSLEMPYTDEDRDLAGFSFRMTNPAYRYAVETDGEKLYLAKYSSGIRTVLAAQAYSFQAGSTYSFRLKAVDDSLKVWMNGVPFFDITDTAYTDGFYGYTAVKAYVSFGPVTIKSAGSNLEMSNQYAIWDTGTARAEVQYKNVVFDDPEGDPPAGGLYDWTLKHTVRFIHNQGLSALDGQIFHYAQLSFDKVGDYVVKLKARDDPNPGHVYPDNTFEEYRKSSNEFMKKIIVHRRPIADFSVLQGVDAKVQWTDRSHDPDRYMSAADYSTEATGIDYKQTKGVLEKKFYYITPSGQYVAQKLVAPQEVGTYEIGLAVRDEYGAWSDWDVVLLPVGSISAPNNPPVPGFTASYVNTFRGVPVTINSAAYDKEDGSRENLAHEYYIRNASAVGGGESFQGSVRTNWNKTFNSLGIFNIRHVVEDADGATAQYELQVTVHNRKPGAEITMPTSTDQLNPTKLTVLRPDFTWSYWDPDYDRQTLYQAKIYKYGGILQLDSGVRNGDMLDWIPQSDLPENVSMFIIIRVFDGYDWSDYSAPKFFYIETNHPPTADFDWSPKPLYEGDQVTISHDIDDLDKDVLNVDYVIQDPDHVSKAYTSTLSFPYGLNGPAFQALKAGTYIVQLTVSDAKAPPVVVRKNIVVLPLSVLGQVNHTALWDQRRKEHNVSESGDEELPRSYDVYWAGEKFILHALTTDTGTLTAANRVEVIMNGFKVDLAAENAIHTRWSGELWDGSFEKFPDGPLIFTFKAFYNNGTVKITTVTVKIAGNVQQVYGVHRRN</sequence>
<dbReference type="Gene3D" id="2.60.40.10">
    <property type="entry name" value="Immunoglobulins"/>
    <property type="match status" value="1"/>
</dbReference>
<keyword evidence="2" id="KW-1185">Reference proteome</keyword>